<gene>
    <name evidence="1" type="ORF">LZZ85_00775</name>
</gene>
<dbReference type="RefSeq" id="WP_237868013.1">
    <property type="nucleotide sequence ID" value="NZ_JAKLTR010000001.1"/>
</dbReference>
<dbReference type="Proteomes" id="UP001165367">
    <property type="component" value="Unassembled WGS sequence"/>
</dbReference>
<evidence type="ECO:0000313" key="1">
    <source>
        <dbReference type="EMBL" id="MCG2612784.1"/>
    </source>
</evidence>
<sequence>MNFLYNIELMNTLHIQQKLKELQRTVNSFGYNYEITLGFDEFLHCTMGEGVFTKLKGTYPAIDIPQLHFLPVTEMEFWKTIDETLRAEGDLKPRGLEKIRLLVSDLTQTMGALIPPASKFYYSDLPNGIPGYPVWWDFSFVIETTSGVCFFMYGSASD</sequence>
<evidence type="ECO:0000313" key="2">
    <source>
        <dbReference type="Proteomes" id="UP001165367"/>
    </source>
</evidence>
<accession>A0ABS9KKF9</accession>
<name>A0ABS9KKF9_9BACT</name>
<evidence type="ECO:0008006" key="3">
    <source>
        <dbReference type="Google" id="ProtNLM"/>
    </source>
</evidence>
<organism evidence="1 2">
    <name type="scientific">Terrimonas ginsenosidimutans</name>
    <dbReference type="NCBI Taxonomy" id="2908004"/>
    <lineage>
        <taxon>Bacteria</taxon>
        <taxon>Pseudomonadati</taxon>
        <taxon>Bacteroidota</taxon>
        <taxon>Chitinophagia</taxon>
        <taxon>Chitinophagales</taxon>
        <taxon>Chitinophagaceae</taxon>
        <taxon>Terrimonas</taxon>
    </lineage>
</organism>
<proteinExistence type="predicted"/>
<comment type="caution">
    <text evidence="1">The sequence shown here is derived from an EMBL/GenBank/DDBJ whole genome shotgun (WGS) entry which is preliminary data.</text>
</comment>
<dbReference type="EMBL" id="JAKLTR010000001">
    <property type="protein sequence ID" value="MCG2612784.1"/>
    <property type="molecule type" value="Genomic_DNA"/>
</dbReference>
<protein>
    <recommendedName>
        <fullName evidence="3">DUF4262 domain-containing protein</fullName>
    </recommendedName>
</protein>
<keyword evidence="2" id="KW-1185">Reference proteome</keyword>
<reference evidence="1" key="1">
    <citation type="submission" date="2022-01" db="EMBL/GenBank/DDBJ databases">
        <authorList>
            <person name="Jo J.-H."/>
            <person name="Im W.-T."/>
        </authorList>
    </citation>
    <scope>NUCLEOTIDE SEQUENCE</scope>
    <source>
        <strain evidence="1">NA20</strain>
    </source>
</reference>